<feature type="compositionally biased region" description="Basic and acidic residues" evidence="1">
    <location>
        <begin position="1"/>
        <end position="11"/>
    </location>
</feature>
<comment type="caution">
    <text evidence="2">The sequence shown here is derived from an EMBL/GenBank/DDBJ whole genome shotgun (WGS) entry which is preliminary data.</text>
</comment>
<gene>
    <name evidence="2" type="ORF">L9059_29470</name>
</gene>
<feature type="region of interest" description="Disordered" evidence="1">
    <location>
        <begin position="1"/>
        <end position="54"/>
    </location>
</feature>
<evidence type="ECO:0000256" key="1">
    <source>
        <dbReference type="SAM" id="MobiDB-lite"/>
    </source>
</evidence>
<sequence>PVADRPADTKRPAKPAPKKRPGIVLVDKDAPSGKRRGAPAGSGQRPGFGRRKPE</sequence>
<evidence type="ECO:0000313" key="2">
    <source>
        <dbReference type="EMBL" id="MCK1794236.1"/>
    </source>
</evidence>
<name>A0ABT0F8A2_9PSED</name>
<organism evidence="2 3">
    <name type="scientific">Pseudomonas violetae</name>
    <dbReference type="NCBI Taxonomy" id="2915813"/>
    <lineage>
        <taxon>Bacteria</taxon>
        <taxon>Pseudomonadati</taxon>
        <taxon>Pseudomonadota</taxon>
        <taxon>Gammaproteobacteria</taxon>
        <taxon>Pseudomonadales</taxon>
        <taxon>Pseudomonadaceae</taxon>
        <taxon>Pseudomonas</taxon>
    </lineage>
</organism>
<dbReference type="EMBL" id="JAKNRW010000058">
    <property type="protein sequence ID" value="MCK1794236.1"/>
    <property type="molecule type" value="Genomic_DNA"/>
</dbReference>
<proteinExistence type="predicted"/>
<keyword evidence="3" id="KW-1185">Reference proteome</keyword>
<protein>
    <submittedName>
        <fullName evidence="2">23S rRNA pseudouridylate synthase B</fullName>
    </submittedName>
</protein>
<feature type="compositionally biased region" description="Basic residues" evidence="1">
    <location>
        <begin position="12"/>
        <end position="21"/>
    </location>
</feature>
<dbReference type="Proteomes" id="UP001299876">
    <property type="component" value="Unassembled WGS sequence"/>
</dbReference>
<feature type="non-terminal residue" evidence="2">
    <location>
        <position position="1"/>
    </location>
</feature>
<reference evidence="2 3" key="1">
    <citation type="submission" date="2022-02" db="EMBL/GenBank/DDBJ databases">
        <title>Comparative genomics of the first Antarctic Pseudomonas spp. capable of biotransforming 2,4,6-Trinitrotoluene.</title>
        <authorList>
            <person name="Cabrera M.A."/>
            <person name="Marquez S.L."/>
            <person name="Perez-Donoso J.M."/>
        </authorList>
    </citation>
    <scope>NUCLEOTIDE SEQUENCE [LARGE SCALE GENOMIC DNA]</scope>
    <source>
        <strain evidence="2 3">TNT19</strain>
    </source>
</reference>
<accession>A0ABT0F8A2</accession>
<evidence type="ECO:0000313" key="3">
    <source>
        <dbReference type="Proteomes" id="UP001299876"/>
    </source>
</evidence>